<reference evidence="3 4" key="1">
    <citation type="journal article" date="2004" name="Nature">
        <title>Genome evolution in yeasts.</title>
        <authorList>
            <consortium name="Genolevures"/>
            <person name="Dujon B."/>
            <person name="Sherman D."/>
            <person name="Fischer G."/>
            <person name="Durrens P."/>
            <person name="Casaregola S."/>
            <person name="Lafontaine I."/>
            <person name="de Montigny J."/>
            <person name="Marck C."/>
            <person name="Neuveglise C."/>
            <person name="Talla E."/>
            <person name="Goffard N."/>
            <person name="Frangeul L."/>
            <person name="Aigle M."/>
            <person name="Anthouard V."/>
            <person name="Babour A."/>
            <person name="Barbe V."/>
            <person name="Barnay S."/>
            <person name="Blanchin S."/>
            <person name="Beckerich J.M."/>
            <person name="Beyne E."/>
            <person name="Bleykasten C."/>
            <person name="Boisrame A."/>
            <person name="Boyer J."/>
            <person name="Cattolico L."/>
            <person name="Confanioleri F."/>
            <person name="de Daruvar A."/>
            <person name="Despons L."/>
            <person name="Fabre E."/>
            <person name="Fairhead C."/>
            <person name="Ferry-Dumazet H."/>
            <person name="Groppi A."/>
            <person name="Hantraye F."/>
            <person name="Hennequin C."/>
            <person name="Jauniaux N."/>
            <person name="Joyet P."/>
            <person name="Kachouri R."/>
            <person name="Kerrest A."/>
            <person name="Koszul R."/>
            <person name="Lemaire M."/>
            <person name="Lesur I."/>
            <person name="Ma L."/>
            <person name="Muller H."/>
            <person name="Nicaud J.M."/>
            <person name="Nikolski M."/>
            <person name="Oztas S."/>
            <person name="Ozier-Kalogeropoulos O."/>
            <person name="Pellenz S."/>
            <person name="Potier S."/>
            <person name="Richard G.F."/>
            <person name="Straub M.L."/>
            <person name="Suleau A."/>
            <person name="Swennene D."/>
            <person name="Tekaia F."/>
            <person name="Wesolowski-Louvel M."/>
            <person name="Westhof E."/>
            <person name="Wirth B."/>
            <person name="Zeniou-Meyer M."/>
            <person name="Zivanovic I."/>
            <person name="Bolotin-Fukuhara M."/>
            <person name="Thierry A."/>
            <person name="Bouchier C."/>
            <person name="Caudron B."/>
            <person name="Scarpelli C."/>
            <person name="Gaillardin C."/>
            <person name="Weissenbach J."/>
            <person name="Wincker P."/>
            <person name="Souciet J.L."/>
        </authorList>
    </citation>
    <scope>NUCLEOTIDE SEQUENCE [LARGE SCALE GENOMIC DNA]</scope>
    <source>
        <strain evidence="4">ATCC 8585 / CBS 2359 / DSM 70799 / NBRC 1267 / NRRL Y-1140 / WM37</strain>
    </source>
</reference>
<dbReference type="GeneID" id="2895020"/>
<dbReference type="InterPro" id="IPR012965">
    <property type="entry name" value="Msb1/Mug8_dom"/>
</dbReference>
<proteinExistence type="predicted"/>
<feature type="compositionally biased region" description="Basic and acidic residues" evidence="1">
    <location>
        <begin position="24"/>
        <end position="36"/>
    </location>
</feature>
<feature type="region of interest" description="Disordered" evidence="1">
    <location>
        <begin position="912"/>
        <end position="934"/>
    </location>
</feature>
<dbReference type="PANTHER" id="PTHR28093:SF1">
    <property type="entry name" value="MORPHOGENESIS-RELATED PROTEIN MSB1"/>
    <property type="match status" value="1"/>
</dbReference>
<feature type="compositionally biased region" description="Basic and acidic residues" evidence="1">
    <location>
        <begin position="1224"/>
        <end position="1236"/>
    </location>
</feature>
<feature type="region of interest" description="Disordered" evidence="1">
    <location>
        <begin position="1"/>
        <end position="115"/>
    </location>
</feature>
<feature type="compositionally biased region" description="Polar residues" evidence="1">
    <location>
        <begin position="952"/>
        <end position="969"/>
    </location>
</feature>
<dbReference type="RefSeq" id="XP_455357.1">
    <property type="nucleotide sequence ID" value="XM_455357.1"/>
</dbReference>
<dbReference type="InterPro" id="IPR037508">
    <property type="entry name" value="Msb1/Mug8"/>
</dbReference>
<feature type="compositionally biased region" description="Polar residues" evidence="1">
    <location>
        <begin position="1035"/>
        <end position="1049"/>
    </location>
</feature>
<feature type="compositionally biased region" description="Polar residues" evidence="1">
    <location>
        <begin position="71"/>
        <end position="85"/>
    </location>
</feature>
<dbReference type="Pfam" id="PF08101">
    <property type="entry name" value="Msb1-Mug8_dom"/>
    <property type="match status" value="1"/>
</dbReference>
<protein>
    <submittedName>
        <fullName evidence="3">KLLA0F06116p</fullName>
    </submittedName>
</protein>
<feature type="domain" description="Meiotically up-regulated protein Msb1/Mug8" evidence="2">
    <location>
        <begin position="192"/>
        <end position="622"/>
    </location>
</feature>
<feature type="compositionally biased region" description="Polar residues" evidence="1">
    <location>
        <begin position="916"/>
        <end position="929"/>
    </location>
</feature>
<name>Q6CL32_KLULA</name>
<feature type="compositionally biased region" description="Acidic residues" evidence="1">
    <location>
        <begin position="864"/>
        <end position="890"/>
    </location>
</feature>
<keyword evidence="4" id="KW-1185">Reference proteome</keyword>
<dbReference type="PaxDb" id="284590-Q6CL32"/>
<feature type="region of interest" description="Disordered" evidence="1">
    <location>
        <begin position="952"/>
        <end position="1084"/>
    </location>
</feature>
<dbReference type="Proteomes" id="UP000000598">
    <property type="component" value="Chromosome F"/>
</dbReference>
<dbReference type="PANTHER" id="PTHR28093">
    <property type="entry name" value="MORPHOGENESIS-RELATED PROTEIN MSB1"/>
    <property type="match status" value="1"/>
</dbReference>
<dbReference type="HOGENOM" id="CLU_262727_0_0_1"/>
<dbReference type="InParanoid" id="Q6CL32"/>
<feature type="region of interest" description="Disordered" evidence="1">
    <location>
        <begin position="859"/>
        <end position="898"/>
    </location>
</feature>
<organism evidence="3 4">
    <name type="scientific">Kluyveromyces lactis (strain ATCC 8585 / CBS 2359 / DSM 70799 / NBRC 1267 / NRRL Y-1140 / WM37)</name>
    <name type="common">Yeast</name>
    <name type="synonym">Candida sphaerica</name>
    <dbReference type="NCBI Taxonomy" id="284590"/>
    <lineage>
        <taxon>Eukaryota</taxon>
        <taxon>Fungi</taxon>
        <taxon>Dikarya</taxon>
        <taxon>Ascomycota</taxon>
        <taxon>Saccharomycotina</taxon>
        <taxon>Saccharomycetes</taxon>
        <taxon>Saccharomycetales</taxon>
        <taxon>Saccharomycetaceae</taxon>
        <taxon>Kluyveromyces</taxon>
    </lineage>
</organism>
<evidence type="ECO:0000256" key="1">
    <source>
        <dbReference type="SAM" id="MobiDB-lite"/>
    </source>
</evidence>
<feature type="compositionally biased region" description="Polar residues" evidence="1">
    <location>
        <begin position="702"/>
        <end position="715"/>
    </location>
</feature>
<feature type="compositionally biased region" description="Basic and acidic residues" evidence="1">
    <location>
        <begin position="1057"/>
        <end position="1075"/>
    </location>
</feature>
<sequence length="1285" mass="143342">MLKVLRKISGHSSDAGSEKPASARRKDVNKDLRKPYDPQTSQYPRQAPGKAPLRPGKPQGGNGAKPETGVTGPSSISYNKQRQNYSVLGSSNDSNASSHGSMSYMGKDTHESLIKQNRVNRKRSEHYYIYDFEKYRGPTDETIASDPDYDIFQIKDGISASSARYVIHYLTNNFKEQLLNRFSHQNNNLDTDVLKASMEIFKPNLSHFSSSEIHHCKKIIRSFFPWQGCSLTGTALEKAIAEHYGDYSNPKHWTRLILSLRIIWSHLSHGIVPWKCYQDFCQLESRNNYPTMSFYNLLPQCLPNHDYTCSTFEFLEVLVAIISKIDLVVDKNAQMDLIFTAGQVCFVKDQNLQRHLQDNSKNDPDLISLGKLYYARGTALLHLFVAYLRSLAEEGKIKDFYLIDNFHIDNYPPHPYKPVAQTALTLTVPSFIDGENDFNTLLKNAAKAQSRIYSSNHSFSKQENAFLDKFEEGPYKVFDTLFSRSSKRYLYKFDKKFDPNSLKLSSESGMQQGLGTIGENDQYAVATWIEHCKGQDFSEFLNVLDDSGLGEGTLAFDHTSFNFAAKKQSQKENFSPVRVSKMALSEWFISSWKYETFLHKVHNTLLIKLTKRVGDCDWLVLSTDERVGKSSYLTPPSSSDSAKALENVKIPAIDSDNASIKSRPPPPNLLGDKSSSPLLDSPSSSLYSSVLRKPVKEGMGSEQKNPSAYNRNSKMSVVTAAPPSSVSRREIMTPVEDNTQSVFQHDYPNNHHLPPVMVKINNPSLVDLDANGKTYTPSRSRTLAPAATPEQNMNIDKFGSMLSDQQRLVKPLDFSVKIKSTVIEEEDSHSTLPEDDGLEVDEDDSLITTNTIQKLKAQLSNISSDEEEEDAVDAELETGQEDEEEQEQEDSTQHMDSLEVQNVVDNVIETKENPCTDRQFSVSDANSKSDVPALQNEEVSVDTASIAINSVEIPSTPANDTETSLSSKEANIEESKPEKILEQGFESAKPLSQDEQKRVSCDTAGSFQDASSVLIRDDSSLNSETHNTGQEDHNQSSVATTAGSAVTEKQNVDTEIGSDRNSKAISESDKNDEATSKSISLTPNNRLMRASALIEPQSSPNDILNDLIDNYNAESLVTVSSEGATLFERIKSQMERVSNGKDLPPIPATRPVLHKLKMDVVNEEDNDDSPSSESLPLVTPTKGTATIMSGFSYNATPPMKQEEFKYNGKLTFPQDSVNTFYSSLDHDTDTNDHDGQESAGNGDEFLSIESADETTDINEENKAFRNVMLKTKKSFKSLKNKSLRA</sequence>
<dbReference type="EMBL" id="CR382126">
    <property type="protein sequence ID" value="CAG98065.1"/>
    <property type="molecule type" value="Genomic_DNA"/>
</dbReference>
<feature type="region of interest" description="Disordered" evidence="1">
    <location>
        <begin position="1219"/>
        <end position="1243"/>
    </location>
</feature>
<gene>
    <name evidence="3" type="ORF">KLLA0_F06116g</name>
</gene>
<dbReference type="CDD" id="cd04401">
    <property type="entry name" value="RhoGAP_fMSB1"/>
    <property type="match status" value="1"/>
</dbReference>
<evidence type="ECO:0000313" key="4">
    <source>
        <dbReference type="Proteomes" id="UP000000598"/>
    </source>
</evidence>
<feature type="compositionally biased region" description="Basic and acidic residues" evidence="1">
    <location>
        <begin position="970"/>
        <end position="981"/>
    </location>
</feature>
<accession>Q6CL32</accession>
<evidence type="ECO:0000313" key="3">
    <source>
        <dbReference type="EMBL" id="CAG98065.1"/>
    </source>
</evidence>
<dbReference type="KEGG" id="kla:KLLA0_F06116g"/>
<feature type="compositionally biased region" description="Low complexity" evidence="1">
    <location>
        <begin position="669"/>
        <end position="691"/>
    </location>
</feature>
<evidence type="ECO:0000259" key="2">
    <source>
        <dbReference type="Pfam" id="PF08101"/>
    </source>
</evidence>
<feature type="region of interest" description="Disordered" evidence="1">
    <location>
        <begin position="655"/>
        <end position="726"/>
    </location>
</feature>
<feature type="compositionally biased region" description="Low complexity" evidence="1">
    <location>
        <begin position="716"/>
        <end position="726"/>
    </location>
</feature>
<feature type="compositionally biased region" description="Low complexity" evidence="1">
    <location>
        <begin position="86"/>
        <end position="103"/>
    </location>
</feature>
<dbReference type="eggNOG" id="ENOG502QZ1C">
    <property type="taxonomic scope" value="Eukaryota"/>
</dbReference>